<dbReference type="SUPFAM" id="SSF52799">
    <property type="entry name" value="(Phosphotyrosine protein) phosphatases II"/>
    <property type="match status" value="1"/>
</dbReference>
<feature type="region of interest" description="Disordered" evidence="2">
    <location>
        <begin position="490"/>
        <end position="549"/>
    </location>
</feature>
<reference evidence="5 6" key="1">
    <citation type="journal article" date="2023" name="IMA Fungus">
        <title>Comparative genomic study of the Penicillium genus elucidates a diverse pangenome and 15 lateral gene transfer events.</title>
        <authorList>
            <person name="Petersen C."/>
            <person name="Sorensen T."/>
            <person name="Nielsen M.R."/>
            <person name="Sondergaard T.E."/>
            <person name="Sorensen J.L."/>
            <person name="Fitzpatrick D.A."/>
            <person name="Frisvad J.C."/>
            <person name="Nielsen K.L."/>
        </authorList>
    </citation>
    <scope>NUCLEOTIDE SEQUENCE [LARGE SCALE GENOMIC DNA]</scope>
    <source>
        <strain evidence="5 6">IBT 35679</strain>
    </source>
</reference>
<organism evidence="5 6">
    <name type="scientific">Penicillium frequentans</name>
    <dbReference type="NCBI Taxonomy" id="3151616"/>
    <lineage>
        <taxon>Eukaryota</taxon>
        <taxon>Fungi</taxon>
        <taxon>Dikarya</taxon>
        <taxon>Ascomycota</taxon>
        <taxon>Pezizomycotina</taxon>
        <taxon>Eurotiomycetes</taxon>
        <taxon>Eurotiomycetidae</taxon>
        <taxon>Eurotiales</taxon>
        <taxon>Aspergillaceae</taxon>
        <taxon>Penicillium</taxon>
    </lineage>
</organism>
<dbReference type="Proteomes" id="UP001220324">
    <property type="component" value="Unassembled WGS sequence"/>
</dbReference>
<evidence type="ECO:0000313" key="5">
    <source>
        <dbReference type="EMBL" id="KAJ5541580.1"/>
    </source>
</evidence>
<proteinExistence type="inferred from homology"/>
<dbReference type="SMART" id="SM00194">
    <property type="entry name" value="PTPc"/>
    <property type="match status" value="1"/>
</dbReference>
<feature type="domain" description="Tyrosine-protein phosphatase" evidence="3">
    <location>
        <begin position="179"/>
        <end position="484"/>
    </location>
</feature>
<dbReference type="AlphaFoldDB" id="A0AAD6CWQ0"/>
<dbReference type="PANTHER" id="PTHR19134:SF449">
    <property type="entry name" value="TYROSINE-PROTEIN PHOSPHATASE 1"/>
    <property type="match status" value="1"/>
</dbReference>
<dbReference type="InterPro" id="IPR029021">
    <property type="entry name" value="Prot-tyrosine_phosphatase-like"/>
</dbReference>
<feature type="region of interest" description="Disordered" evidence="2">
    <location>
        <begin position="71"/>
        <end position="106"/>
    </location>
</feature>
<accession>A0AAD6CWQ0</accession>
<evidence type="ECO:0000313" key="6">
    <source>
        <dbReference type="Proteomes" id="UP001220324"/>
    </source>
</evidence>
<protein>
    <submittedName>
        <fullName evidence="5">Protein-tyrosine phosphatase 2</fullName>
    </submittedName>
</protein>
<keyword evidence="6" id="KW-1185">Reference proteome</keyword>
<dbReference type="PANTHER" id="PTHR19134">
    <property type="entry name" value="RECEPTOR-TYPE TYROSINE-PROTEIN PHOSPHATASE"/>
    <property type="match status" value="1"/>
</dbReference>
<dbReference type="PROSITE" id="PS50055">
    <property type="entry name" value="TYR_PHOSPHATASE_PTP"/>
    <property type="match status" value="1"/>
</dbReference>
<comment type="caution">
    <text evidence="5">The sequence shown here is derived from an EMBL/GenBank/DDBJ whole genome shotgun (WGS) entry which is preliminary data.</text>
</comment>
<dbReference type="InterPro" id="IPR000242">
    <property type="entry name" value="PTP_cat"/>
</dbReference>
<dbReference type="InterPro" id="IPR000387">
    <property type="entry name" value="Tyr_Pase_dom"/>
</dbReference>
<gene>
    <name evidence="5" type="ORF">N7494_006656</name>
</gene>
<dbReference type="Gene3D" id="3.90.190.10">
    <property type="entry name" value="Protein tyrosine phosphatase superfamily"/>
    <property type="match status" value="1"/>
</dbReference>
<evidence type="ECO:0000259" key="4">
    <source>
        <dbReference type="PROSITE" id="PS50056"/>
    </source>
</evidence>
<feature type="domain" description="Tyrosine specific protein phosphatases" evidence="4">
    <location>
        <begin position="394"/>
        <end position="475"/>
    </location>
</feature>
<dbReference type="InterPro" id="IPR016130">
    <property type="entry name" value="Tyr_Pase_AS"/>
</dbReference>
<dbReference type="CDD" id="cd18533">
    <property type="entry name" value="PTP_fungal"/>
    <property type="match status" value="1"/>
</dbReference>
<comment type="similarity">
    <text evidence="1">Belongs to the protein-tyrosine phosphatase family. Non-receptor class subfamily.</text>
</comment>
<evidence type="ECO:0000256" key="2">
    <source>
        <dbReference type="SAM" id="MobiDB-lite"/>
    </source>
</evidence>
<dbReference type="PROSITE" id="PS00383">
    <property type="entry name" value="TYR_PHOSPHATASE_1"/>
    <property type="match status" value="1"/>
</dbReference>
<dbReference type="InterPro" id="IPR050348">
    <property type="entry name" value="Protein-Tyr_Phosphatase"/>
</dbReference>
<evidence type="ECO:0000256" key="1">
    <source>
        <dbReference type="ARBA" id="ARBA00009649"/>
    </source>
</evidence>
<dbReference type="InterPro" id="IPR003595">
    <property type="entry name" value="Tyr_Pase_cat"/>
</dbReference>
<name>A0AAD6CWQ0_9EURO</name>
<dbReference type="PROSITE" id="PS50056">
    <property type="entry name" value="TYR_PHOSPHATASE_2"/>
    <property type="match status" value="1"/>
</dbReference>
<dbReference type="FunFam" id="3.90.190.10:FF:000106">
    <property type="entry name" value="Protein-tyrosine phosphatase 2"/>
    <property type="match status" value="1"/>
</dbReference>
<dbReference type="Pfam" id="PF00102">
    <property type="entry name" value="Y_phosphatase"/>
    <property type="match status" value="1"/>
</dbReference>
<feature type="compositionally biased region" description="Basic residues" evidence="2">
    <location>
        <begin position="92"/>
        <end position="106"/>
    </location>
</feature>
<evidence type="ECO:0000259" key="3">
    <source>
        <dbReference type="PROSITE" id="PS50055"/>
    </source>
</evidence>
<dbReference type="PRINTS" id="PR00700">
    <property type="entry name" value="PRTYPHPHTASE"/>
</dbReference>
<dbReference type="SMART" id="SM00404">
    <property type="entry name" value="PTPc_motif"/>
    <property type="match status" value="1"/>
</dbReference>
<dbReference type="GO" id="GO:0004725">
    <property type="term" value="F:protein tyrosine phosphatase activity"/>
    <property type="evidence" value="ECO:0007669"/>
    <property type="project" value="InterPro"/>
</dbReference>
<sequence>MIWVRRRKYTHFRIRGHTIPRHAPAYLKLDAQTAQQTNKNLALNAHSRDSFYSCPDLTSLQISSPVISADGFDHDINTEPSRSPSPDPLAPRVKKRSGRQTVSRKARGVIGKVRALQRIAAAKMAHPSIKIDTSVQSTKRGLPDSDAGIEMLNEQGNPRLETGNTDDVPPFLCQSVTEIHDKFEDLEWIQRTRISDGMVSNDPAHPYAIETDPKVKARNRYLNVQAYANYRIHLQVPEGECDFINASPIILRDSVTHEELKFIATQGPKLGQLSHFWHMVFHESKEVGVIIMLTQTVEAGREKCAQYFPLHQDQPSMDILLEEPFDAYVGDESQPDDQPGVLGKVTLLESFYDEKSCSEVRKLELTLGSESKIVWHFLFAGWADHCKPEGHDRQGLLELIKLSASKCDAESPRVVHCSAGVGRTGTFIALDHLLRELESGQLLQVTNTETDPVYECVNQMREQRMMMVYNELQMQFIYEVLREQTDVKLGKYPQESPGSPHEPRSAKLRKLSDPSAYVPPSKPELEPVVDRIQTPTRSWSGTPEVSDEE</sequence>
<dbReference type="EMBL" id="JAQIZZ010000005">
    <property type="protein sequence ID" value="KAJ5541580.1"/>
    <property type="molecule type" value="Genomic_DNA"/>
</dbReference>
<feature type="compositionally biased region" description="Polar residues" evidence="2">
    <location>
        <begin position="533"/>
        <end position="543"/>
    </location>
</feature>